<dbReference type="PANTHER" id="PTHR47990">
    <property type="entry name" value="2-OXOGLUTARATE (2OG) AND FE(II)-DEPENDENT OXYGENASE SUPERFAMILY PROTEIN-RELATED"/>
    <property type="match status" value="1"/>
</dbReference>
<proteinExistence type="inferred from homology"/>
<keyword evidence="1 3" id="KW-0479">Metal-binding</keyword>
<gene>
    <name evidence="5" type="ORF">ACH5RR_000917</name>
</gene>
<feature type="domain" description="Fe2OG dioxygenase" evidence="4">
    <location>
        <begin position="163"/>
        <end position="265"/>
    </location>
</feature>
<evidence type="ECO:0000256" key="3">
    <source>
        <dbReference type="RuleBase" id="RU003682"/>
    </source>
</evidence>
<dbReference type="AlphaFoldDB" id="A0ABD3B297"/>
<dbReference type="EMBL" id="JBJUIK010000001">
    <property type="protein sequence ID" value="KAL3537551.1"/>
    <property type="molecule type" value="Genomic_DNA"/>
</dbReference>
<accession>A0ABD3B297</accession>
<dbReference type="InterPro" id="IPR026992">
    <property type="entry name" value="DIOX_N"/>
</dbReference>
<dbReference type="GO" id="GO:0046872">
    <property type="term" value="F:metal ion binding"/>
    <property type="evidence" value="ECO:0007669"/>
    <property type="project" value="UniProtKB-KW"/>
</dbReference>
<dbReference type="GO" id="GO:0002238">
    <property type="term" value="P:response to molecule of fungal origin"/>
    <property type="evidence" value="ECO:0007669"/>
    <property type="project" value="UniProtKB-ARBA"/>
</dbReference>
<dbReference type="InterPro" id="IPR005123">
    <property type="entry name" value="Oxoglu/Fe-dep_dioxygenase_dom"/>
</dbReference>
<dbReference type="InterPro" id="IPR050231">
    <property type="entry name" value="Iron_ascorbate_oxido_reductase"/>
</dbReference>
<reference evidence="5 6" key="1">
    <citation type="submission" date="2024-11" db="EMBL/GenBank/DDBJ databases">
        <title>A near-complete genome assembly of Cinchona calisaya.</title>
        <authorList>
            <person name="Lian D.C."/>
            <person name="Zhao X.W."/>
            <person name="Wei L."/>
        </authorList>
    </citation>
    <scope>NUCLEOTIDE SEQUENCE [LARGE SCALE GENOMIC DNA]</scope>
    <source>
        <tissue evidence="5">Nenye</tissue>
    </source>
</reference>
<evidence type="ECO:0000256" key="1">
    <source>
        <dbReference type="ARBA" id="ARBA00022723"/>
    </source>
</evidence>
<dbReference type="GO" id="GO:0016706">
    <property type="term" value="F:2-oxoglutarate-dependent dioxygenase activity"/>
    <property type="evidence" value="ECO:0007669"/>
    <property type="project" value="UniProtKB-ARBA"/>
</dbReference>
<evidence type="ECO:0000259" key="4">
    <source>
        <dbReference type="PROSITE" id="PS51471"/>
    </source>
</evidence>
<sequence length="312" mass="35346">MGSETAQTLPFIDLTNDNLKPGSSYWLSTAKDVRAAFEEYSCFLAVYDKASKELCNSFIHSLLELFDLPEETKIKNISEGQPFGYYRRQPETPLFESVGIADSTNVEVVESFTKTLWPNGNERFSELMLSYGKKISELDKMITRMLFESYGVERYSDSHINSTVYKVRVNKYKGPKSDETNLGVFAHTDLGFITIIQQSEVDGLEVRLKGGSWVAVSFPPSSYIILAGDGMMAWSNGRIQHCVHRVIIPRNKDRYSTGIFSFHTGVVHVPGEFIDENHPAKFKSFDHFGLVRFRSANPTVPEEDRIKIYCGV</sequence>
<comment type="similarity">
    <text evidence="3">Belongs to the iron/ascorbate-dependent oxidoreductase family.</text>
</comment>
<dbReference type="SUPFAM" id="SSF51197">
    <property type="entry name" value="Clavaminate synthase-like"/>
    <property type="match status" value="1"/>
</dbReference>
<dbReference type="Pfam" id="PF14226">
    <property type="entry name" value="DIOX_N"/>
    <property type="match status" value="1"/>
</dbReference>
<evidence type="ECO:0000256" key="2">
    <source>
        <dbReference type="ARBA" id="ARBA00023004"/>
    </source>
</evidence>
<protein>
    <recommendedName>
        <fullName evidence="4">Fe2OG dioxygenase domain-containing protein</fullName>
    </recommendedName>
</protein>
<comment type="caution">
    <text evidence="5">The sequence shown here is derived from an EMBL/GenBank/DDBJ whole genome shotgun (WGS) entry which is preliminary data.</text>
</comment>
<dbReference type="InterPro" id="IPR044861">
    <property type="entry name" value="IPNS-like_FE2OG_OXY"/>
</dbReference>
<evidence type="ECO:0000313" key="6">
    <source>
        <dbReference type="Proteomes" id="UP001630127"/>
    </source>
</evidence>
<keyword evidence="2 3" id="KW-0408">Iron</keyword>
<name>A0ABD3B297_9GENT</name>
<dbReference type="PROSITE" id="PS51471">
    <property type="entry name" value="FE2OG_OXY"/>
    <property type="match status" value="1"/>
</dbReference>
<dbReference type="Proteomes" id="UP001630127">
    <property type="component" value="Unassembled WGS sequence"/>
</dbReference>
<keyword evidence="6" id="KW-1185">Reference proteome</keyword>
<evidence type="ECO:0000313" key="5">
    <source>
        <dbReference type="EMBL" id="KAL3537551.1"/>
    </source>
</evidence>
<keyword evidence="3" id="KW-0560">Oxidoreductase</keyword>
<dbReference type="InterPro" id="IPR027443">
    <property type="entry name" value="IPNS-like_sf"/>
</dbReference>
<dbReference type="GO" id="GO:0009805">
    <property type="term" value="P:coumarin biosynthetic process"/>
    <property type="evidence" value="ECO:0007669"/>
    <property type="project" value="UniProtKB-ARBA"/>
</dbReference>
<dbReference type="Gene3D" id="2.60.120.330">
    <property type="entry name" value="B-lactam Antibiotic, Isopenicillin N Synthase, Chain"/>
    <property type="match status" value="1"/>
</dbReference>
<dbReference type="Pfam" id="PF03171">
    <property type="entry name" value="2OG-FeII_Oxy"/>
    <property type="match status" value="1"/>
</dbReference>
<organism evidence="5 6">
    <name type="scientific">Cinchona calisaya</name>
    <dbReference type="NCBI Taxonomy" id="153742"/>
    <lineage>
        <taxon>Eukaryota</taxon>
        <taxon>Viridiplantae</taxon>
        <taxon>Streptophyta</taxon>
        <taxon>Embryophyta</taxon>
        <taxon>Tracheophyta</taxon>
        <taxon>Spermatophyta</taxon>
        <taxon>Magnoliopsida</taxon>
        <taxon>eudicotyledons</taxon>
        <taxon>Gunneridae</taxon>
        <taxon>Pentapetalae</taxon>
        <taxon>asterids</taxon>
        <taxon>lamiids</taxon>
        <taxon>Gentianales</taxon>
        <taxon>Rubiaceae</taxon>
        <taxon>Cinchonoideae</taxon>
        <taxon>Cinchoneae</taxon>
        <taxon>Cinchona</taxon>
    </lineage>
</organism>